<keyword evidence="2" id="KW-0313">Glucose metabolism</keyword>
<keyword evidence="3" id="KW-0732">Signal</keyword>
<reference evidence="4 5" key="1">
    <citation type="submission" date="2014-12" db="EMBL/GenBank/DDBJ databases">
        <title>Complete genome sequence of Francisella guanzhouensis strain 08HL01032 isolated from air-conditioning system in China.</title>
        <authorList>
            <person name="Svensson D."/>
            <person name="Ohrman C."/>
            <person name="Backman S."/>
            <person name="Karlsson E."/>
            <person name="Nilsson E."/>
            <person name="Bystrom M."/>
            <person name="Larkeryd A."/>
            <person name="Stenberg P."/>
            <person name="Scholtz H.C."/>
            <person name="Forsman M."/>
            <person name="Sjodin A."/>
        </authorList>
    </citation>
    <scope>NUCLEOTIDE SEQUENCE [LARGE SCALE GENOMIC DNA]</scope>
    <source>
        <strain evidence="4 5">08HL01032</strain>
    </source>
</reference>
<dbReference type="SUPFAM" id="SSF75011">
    <property type="entry name" value="3-carboxy-cis,cis-mucoante lactonizing enzyme"/>
    <property type="match status" value="1"/>
</dbReference>
<dbReference type="PANTHER" id="PTHR30344">
    <property type="entry name" value="6-PHOSPHOGLUCONOLACTONASE-RELATED"/>
    <property type="match status" value="1"/>
</dbReference>
<organism evidence="4 5">
    <name type="scientific">Allofrancisella guangzhouensis</name>
    <dbReference type="NCBI Taxonomy" id="594679"/>
    <lineage>
        <taxon>Bacteria</taxon>
        <taxon>Pseudomonadati</taxon>
        <taxon>Pseudomonadota</taxon>
        <taxon>Gammaproteobacteria</taxon>
        <taxon>Thiotrichales</taxon>
        <taxon>Francisellaceae</taxon>
        <taxon>Allofrancisella</taxon>
    </lineage>
</organism>
<dbReference type="EMBL" id="CP010427">
    <property type="protein sequence ID" value="AJC48455.1"/>
    <property type="molecule type" value="Genomic_DNA"/>
</dbReference>
<evidence type="ECO:0008006" key="6">
    <source>
        <dbReference type="Google" id="ProtNLM"/>
    </source>
</evidence>
<dbReference type="HOGENOM" id="CLU_038716_3_2_6"/>
<evidence type="ECO:0000313" key="5">
    <source>
        <dbReference type="Proteomes" id="UP000031104"/>
    </source>
</evidence>
<evidence type="ECO:0000256" key="1">
    <source>
        <dbReference type="ARBA" id="ARBA00005564"/>
    </source>
</evidence>
<protein>
    <recommendedName>
        <fullName evidence="6">6-phosphogluconolactonase</fullName>
    </recommendedName>
</protein>
<dbReference type="AlphaFoldDB" id="A0A0A8E2M6"/>
<dbReference type="Gene3D" id="2.130.10.10">
    <property type="entry name" value="YVTN repeat-like/Quinoprotein amine dehydrogenase"/>
    <property type="match status" value="1"/>
</dbReference>
<keyword evidence="2" id="KW-0119">Carbohydrate metabolism</keyword>
<dbReference type="InterPro" id="IPR015943">
    <property type="entry name" value="WD40/YVTN_repeat-like_dom_sf"/>
</dbReference>
<dbReference type="KEGG" id="fgu:SD28_01700"/>
<dbReference type="RefSeq" id="WP_039123422.1">
    <property type="nucleotide sequence ID" value="NZ_CP010427.1"/>
</dbReference>
<name>A0A0A8E2M6_9GAMM</name>
<accession>A0A0A8E2M6</accession>
<dbReference type="OrthoDB" id="9790815at2"/>
<dbReference type="InterPro" id="IPR019405">
    <property type="entry name" value="Lactonase_7-beta_prop"/>
</dbReference>
<dbReference type="STRING" id="594679.SD28_01700"/>
<dbReference type="GO" id="GO:0006006">
    <property type="term" value="P:glucose metabolic process"/>
    <property type="evidence" value="ECO:0007669"/>
    <property type="project" value="UniProtKB-KW"/>
</dbReference>
<dbReference type="GO" id="GO:0005829">
    <property type="term" value="C:cytosol"/>
    <property type="evidence" value="ECO:0007669"/>
    <property type="project" value="TreeGrafter"/>
</dbReference>
<dbReference type="PANTHER" id="PTHR30344:SF1">
    <property type="entry name" value="6-PHOSPHOGLUCONOLACTONASE"/>
    <property type="match status" value="1"/>
</dbReference>
<dbReference type="GO" id="GO:0017057">
    <property type="term" value="F:6-phosphogluconolactonase activity"/>
    <property type="evidence" value="ECO:0007669"/>
    <property type="project" value="TreeGrafter"/>
</dbReference>
<evidence type="ECO:0000256" key="2">
    <source>
        <dbReference type="ARBA" id="ARBA00022526"/>
    </source>
</evidence>
<feature type="chain" id="PRO_5002036219" description="6-phosphogluconolactonase" evidence="3">
    <location>
        <begin position="21"/>
        <end position="363"/>
    </location>
</feature>
<evidence type="ECO:0000256" key="3">
    <source>
        <dbReference type="SAM" id="SignalP"/>
    </source>
</evidence>
<comment type="similarity">
    <text evidence="1">Belongs to the cycloisomerase 2 family.</text>
</comment>
<dbReference type="Pfam" id="PF10282">
    <property type="entry name" value="Lactonase"/>
    <property type="match status" value="1"/>
</dbReference>
<dbReference type="InterPro" id="IPR050282">
    <property type="entry name" value="Cycloisomerase_2"/>
</dbReference>
<sequence>MNKKILIALCLFTLNYNSFALDIPFYIGAYNNSWGIPNNDGIFYGEFYTDSNTVSDIALAAVAANPSYILIDNDMVFAVNEIEPGRVTSFRKDGKTLKEVDSILSNGNNAVHITKFGNEIFVANYGSSNSIHSGISVYNNNNEAFTCKDSKIYEQAGSHAHSIYPITIDGEKYVYSADLGADLIHVYKNNNGVLKEIQSLKLSKNAGPRHMAISTKNNKIYVANELDSTISILDINPKSGKLNIINSIPSYKGKLTVERNYPSEIMLSKQDENLYVTNRGMNDVTLFGVDQNGLLKYNSSYSTHGNWPRDMDISEDENYIAVANQNSNNVTFFHINNDGGLEYLNSVKVNNPVSVKFDGKKLS</sequence>
<feature type="signal peptide" evidence="3">
    <location>
        <begin position="1"/>
        <end position="20"/>
    </location>
</feature>
<proteinExistence type="inferred from homology"/>
<keyword evidence="5" id="KW-1185">Reference proteome</keyword>
<gene>
    <name evidence="4" type="ORF">SD28_01700</name>
</gene>
<evidence type="ECO:0000313" key="4">
    <source>
        <dbReference type="EMBL" id="AJC48455.1"/>
    </source>
</evidence>
<dbReference type="Proteomes" id="UP000031104">
    <property type="component" value="Chromosome"/>
</dbReference>